<dbReference type="EMBL" id="AFWA02000006">
    <property type="protein sequence ID" value="EMR10462.1"/>
    <property type="molecule type" value="Genomic_DNA"/>
</dbReference>
<dbReference type="OrthoDB" id="5355726at2759"/>
<protein>
    <recommendedName>
        <fullName evidence="6">Large ribosomal subunit protein mL50</fullName>
    </recommendedName>
</protein>
<dbReference type="Pfam" id="PF10501">
    <property type="entry name" value="Ribosomal_L50"/>
    <property type="match status" value="1"/>
</dbReference>
<evidence type="ECO:0000256" key="1">
    <source>
        <dbReference type="ARBA" id="ARBA00004173"/>
    </source>
</evidence>
<evidence type="ECO:0000313" key="8">
    <source>
        <dbReference type="Proteomes" id="UP000011958"/>
    </source>
</evidence>
<dbReference type="GeneID" id="19894873"/>
<accession>M7NT55</accession>
<evidence type="ECO:0000256" key="4">
    <source>
        <dbReference type="ARBA" id="ARBA00023128"/>
    </source>
</evidence>
<evidence type="ECO:0000256" key="2">
    <source>
        <dbReference type="ARBA" id="ARBA00008860"/>
    </source>
</evidence>
<evidence type="ECO:0000313" key="7">
    <source>
        <dbReference type="EMBL" id="EMR10462.1"/>
    </source>
</evidence>
<dbReference type="Proteomes" id="UP000011958">
    <property type="component" value="Unassembled WGS sequence"/>
</dbReference>
<dbReference type="RefSeq" id="XP_007873091.1">
    <property type="nucleotide sequence ID" value="XM_007874900.1"/>
</dbReference>
<name>M7NT55_PNEMU</name>
<dbReference type="AlphaFoldDB" id="M7NT55"/>
<dbReference type="GO" id="GO:0005739">
    <property type="term" value="C:mitochondrion"/>
    <property type="evidence" value="ECO:0007669"/>
    <property type="project" value="UniProtKB-SubCell"/>
</dbReference>
<dbReference type="InterPro" id="IPR018305">
    <property type="entry name" value="Ribosomal_m50"/>
</dbReference>
<comment type="caution">
    <text evidence="7">The sequence shown here is derived from an EMBL/GenBank/DDBJ whole genome shotgun (WGS) entry which is preliminary data.</text>
</comment>
<comment type="subcellular location">
    <subcellularLocation>
        <location evidence="1">Mitochondrion</location>
    </subcellularLocation>
</comment>
<dbReference type="VEuPathDB" id="FungiDB:PNEG_01176"/>
<dbReference type="HOGENOM" id="CLU_1434981_0_0_1"/>
<gene>
    <name evidence="7" type="ORF">PNEG_01176</name>
</gene>
<dbReference type="GO" id="GO:1990904">
    <property type="term" value="C:ribonucleoprotein complex"/>
    <property type="evidence" value="ECO:0007669"/>
    <property type="project" value="UniProtKB-KW"/>
</dbReference>
<keyword evidence="4" id="KW-0496">Mitochondrion</keyword>
<evidence type="ECO:0000256" key="5">
    <source>
        <dbReference type="ARBA" id="ARBA00023274"/>
    </source>
</evidence>
<comment type="similarity">
    <text evidence="2">Belongs to the mitochondrion-specific ribosomal protein mL50 family.</text>
</comment>
<dbReference type="GO" id="GO:0005840">
    <property type="term" value="C:ribosome"/>
    <property type="evidence" value="ECO:0007669"/>
    <property type="project" value="UniProtKB-KW"/>
</dbReference>
<proteinExistence type="inferred from homology"/>
<keyword evidence="5" id="KW-0687">Ribonucleoprotein</keyword>
<reference evidence="8" key="1">
    <citation type="journal article" date="2016" name="Nat. Commun.">
        <title>Genome analysis of three Pneumocystis species reveals adaptation mechanisms to life exclusively in mammalian hosts.</title>
        <authorList>
            <person name="Ma L."/>
            <person name="Chen Z."/>
            <person name="Huang D.W."/>
            <person name="Kutty G."/>
            <person name="Ishihara M."/>
            <person name="Wang H."/>
            <person name="Abouelleil A."/>
            <person name="Bishop L."/>
            <person name="Davey E."/>
            <person name="Deng R."/>
            <person name="Deng X."/>
            <person name="Fan L."/>
            <person name="Fantoni G."/>
            <person name="Fitzgerald M."/>
            <person name="Gogineni E."/>
            <person name="Goldberg J.M."/>
            <person name="Handley G."/>
            <person name="Hu X."/>
            <person name="Huber C."/>
            <person name="Jiao X."/>
            <person name="Jones K."/>
            <person name="Levin J.Z."/>
            <person name="Liu Y."/>
            <person name="Macdonald P."/>
            <person name="Melnikov A."/>
            <person name="Raley C."/>
            <person name="Sassi M."/>
            <person name="Sherman B.T."/>
            <person name="Song X."/>
            <person name="Sykes S."/>
            <person name="Tran B."/>
            <person name="Walsh L."/>
            <person name="Xia Y."/>
            <person name="Yang J."/>
            <person name="Young S."/>
            <person name="Zeng Q."/>
            <person name="Zheng X."/>
            <person name="Stephens R."/>
            <person name="Nusbaum C."/>
            <person name="Birren B.W."/>
            <person name="Azadi P."/>
            <person name="Lempicki R.A."/>
            <person name="Cuomo C.A."/>
            <person name="Kovacs J.A."/>
        </authorList>
    </citation>
    <scope>NUCLEOTIDE SEQUENCE [LARGE SCALE GENOMIC DNA]</scope>
    <source>
        <strain evidence="8">B123</strain>
    </source>
</reference>
<keyword evidence="3" id="KW-0689">Ribosomal protein</keyword>
<evidence type="ECO:0000256" key="3">
    <source>
        <dbReference type="ARBA" id="ARBA00022980"/>
    </source>
</evidence>
<sequence>MTPYKVIFNGYLYFIDIGLLNKSKLLSINHCIRHLNMSSKQVQQTDQEEGKEIFKVPKELQFSERKRYRCSFESLNGFKISPYGRKKPIKNIERLEKAVRTAISRSTGGTYDGSSPIILTEDLSFKLRMIQALYKETGHRLPDNVVTKAKNVSTILKYYKKAIDELKRKKNEPPVNKQLFKGTNVYIET</sequence>
<keyword evidence="8" id="KW-1185">Reference proteome</keyword>
<organism evidence="7 8">
    <name type="scientific">Pneumocystis murina (strain B123)</name>
    <name type="common">Mouse pneumocystis pneumonia agent</name>
    <name type="synonym">Pneumocystis carinii f. sp. muris</name>
    <dbReference type="NCBI Taxonomy" id="1069680"/>
    <lineage>
        <taxon>Eukaryota</taxon>
        <taxon>Fungi</taxon>
        <taxon>Dikarya</taxon>
        <taxon>Ascomycota</taxon>
        <taxon>Taphrinomycotina</taxon>
        <taxon>Pneumocystomycetes</taxon>
        <taxon>Pneumocystaceae</taxon>
        <taxon>Pneumocystis</taxon>
    </lineage>
</organism>
<evidence type="ECO:0000256" key="6">
    <source>
        <dbReference type="ARBA" id="ARBA00035183"/>
    </source>
</evidence>